<dbReference type="InterPro" id="IPR001296">
    <property type="entry name" value="Glyco_trans_1"/>
</dbReference>
<keyword evidence="4" id="KW-1185">Reference proteome</keyword>
<keyword evidence="3" id="KW-0808">Transferase</keyword>
<evidence type="ECO:0000259" key="1">
    <source>
        <dbReference type="Pfam" id="PF00534"/>
    </source>
</evidence>
<dbReference type="Gene3D" id="3.40.50.2000">
    <property type="entry name" value="Glycogen Phosphorylase B"/>
    <property type="match status" value="2"/>
</dbReference>
<proteinExistence type="predicted"/>
<evidence type="ECO:0000259" key="2">
    <source>
        <dbReference type="Pfam" id="PF13439"/>
    </source>
</evidence>
<dbReference type="EMBL" id="SMGK01000007">
    <property type="protein sequence ID" value="TCK70160.1"/>
    <property type="molecule type" value="Genomic_DNA"/>
</dbReference>
<protein>
    <submittedName>
        <fullName evidence="3">Glycosyltransferase involved in cell wall biosynthesis</fullName>
    </submittedName>
</protein>
<dbReference type="PANTHER" id="PTHR12526">
    <property type="entry name" value="GLYCOSYLTRANSFERASE"/>
    <property type="match status" value="1"/>
</dbReference>
<feature type="domain" description="Glycosyltransferase subfamily 4-like N-terminal" evidence="2">
    <location>
        <begin position="41"/>
        <end position="196"/>
    </location>
</feature>
<dbReference type="Pfam" id="PF13439">
    <property type="entry name" value="Glyco_transf_4"/>
    <property type="match status" value="1"/>
</dbReference>
<accession>A0A4R1KZV7</accession>
<dbReference type="InterPro" id="IPR028098">
    <property type="entry name" value="Glyco_trans_4-like_N"/>
</dbReference>
<sequence length="402" mass="44664">MSKFGRIGIAGPCDVRPFLDHFDLRGSDPATLPKGLGGTPVIHLVNEFLSRGHQVSVYTLDAKLTKPVVLTGPQLKMYVGPYRPSGWRAVDFFRVERSAIESFIRQDQPDFVHAHWTYEFALGALATGLPTLVTAHDAPFSVLEFDKHPYRLLRTLMALRVAKKAKFMTAVSDEVVDHWRQKMGFSGSIESVPNGMPKSFFERAQRRLGKTRPDRPVTFACVLVGWAGRKNGPSALTAFAKVHRENPETRLLLFGAGHAVGEPGHKWAKEHGLTGGVEFIGMVPYDQLAQRLEDDVDVFVHPALEEALCMAVAEAMCMGFPVIADKNTAGMKYLLGEGEAGILTDMRQPNELAKHMTDLAKSPEQRHAYNTKAIQLAKQRLTMALVADGYERSYERMRGGHR</sequence>
<dbReference type="AlphaFoldDB" id="A0A4R1KZV7"/>
<evidence type="ECO:0000313" key="3">
    <source>
        <dbReference type="EMBL" id="TCK70160.1"/>
    </source>
</evidence>
<gene>
    <name evidence="3" type="ORF">C7378_3315</name>
</gene>
<organism evidence="3 4">
    <name type="scientific">Acidipila rosea</name>
    <dbReference type="NCBI Taxonomy" id="768535"/>
    <lineage>
        <taxon>Bacteria</taxon>
        <taxon>Pseudomonadati</taxon>
        <taxon>Acidobacteriota</taxon>
        <taxon>Terriglobia</taxon>
        <taxon>Terriglobales</taxon>
        <taxon>Acidobacteriaceae</taxon>
        <taxon>Acidipila</taxon>
    </lineage>
</organism>
<name>A0A4R1KZV7_9BACT</name>
<dbReference type="RefSeq" id="WP_165876860.1">
    <property type="nucleotide sequence ID" value="NZ_SMGK01000007.1"/>
</dbReference>
<dbReference type="Proteomes" id="UP000295210">
    <property type="component" value="Unassembled WGS sequence"/>
</dbReference>
<comment type="caution">
    <text evidence="3">The sequence shown here is derived from an EMBL/GenBank/DDBJ whole genome shotgun (WGS) entry which is preliminary data.</text>
</comment>
<reference evidence="3 4" key="1">
    <citation type="submission" date="2019-03" db="EMBL/GenBank/DDBJ databases">
        <title>Genomic Encyclopedia of Type Strains, Phase IV (KMG-IV): sequencing the most valuable type-strain genomes for metagenomic binning, comparative biology and taxonomic classification.</title>
        <authorList>
            <person name="Goeker M."/>
        </authorList>
    </citation>
    <scope>NUCLEOTIDE SEQUENCE [LARGE SCALE GENOMIC DNA]</scope>
    <source>
        <strain evidence="3 4">DSM 103428</strain>
    </source>
</reference>
<feature type="domain" description="Glycosyl transferase family 1" evidence="1">
    <location>
        <begin position="229"/>
        <end position="374"/>
    </location>
</feature>
<dbReference type="SUPFAM" id="SSF53756">
    <property type="entry name" value="UDP-Glycosyltransferase/glycogen phosphorylase"/>
    <property type="match status" value="1"/>
</dbReference>
<dbReference type="Pfam" id="PF00534">
    <property type="entry name" value="Glycos_transf_1"/>
    <property type="match status" value="1"/>
</dbReference>
<evidence type="ECO:0000313" key="4">
    <source>
        <dbReference type="Proteomes" id="UP000295210"/>
    </source>
</evidence>
<dbReference type="CDD" id="cd03801">
    <property type="entry name" value="GT4_PimA-like"/>
    <property type="match status" value="1"/>
</dbReference>
<dbReference type="GO" id="GO:0016757">
    <property type="term" value="F:glycosyltransferase activity"/>
    <property type="evidence" value="ECO:0007669"/>
    <property type="project" value="InterPro"/>
</dbReference>